<dbReference type="GO" id="GO:0005315">
    <property type="term" value="F:phosphate transmembrane transporter activity"/>
    <property type="evidence" value="ECO:0007669"/>
    <property type="project" value="InterPro"/>
</dbReference>
<feature type="transmembrane region" description="Helical" evidence="8">
    <location>
        <begin position="71"/>
        <end position="90"/>
    </location>
</feature>
<dbReference type="GO" id="GO:0016020">
    <property type="term" value="C:membrane"/>
    <property type="evidence" value="ECO:0007669"/>
    <property type="project" value="UniProtKB-SubCell"/>
</dbReference>
<feature type="transmembrane region" description="Helical" evidence="8">
    <location>
        <begin position="373"/>
        <end position="393"/>
    </location>
</feature>
<dbReference type="Pfam" id="PF01384">
    <property type="entry name" value="PHO4"/>
    <property type="match status" value="1"/>
</dbReference>
<feature type="transmembrane region" description="Helical" evidence="8">
    <location>
        <begin position="110"/>
        <end position="130"/>
    </location>
</feature>
<proteinExistence type="inferred from homology"/>
<keyword evidence="3 8" id="KW-0813">Transport</keyword>
<evidence type="ECO:0000256" key="5">
    <source>
        <dbReference type="ARBA" id="ARBA00022692"/>
    </source>
</evidence>
<evidence type="ECO:0000313" key="10">
    <source>
        <dbReference type="Proteomes" id="UP001201812"/>
    </source>
</evidence>
<evidence type="ECO:0000256" key="1">
    <source>
        <dbReference type="ARBA" id="ARBA00004141"/>
    </source>
</evidence>
<comment type="subcellular location">
    <subcellularLocation>
        <location evidence="1 8">Membrane</location>
        <topology evidence="1 8">Multi-pass membrane protein</topology>
    </subcellularLocation>
</comment>
<dbReference type="InterPro" id="IPR001204">
    <property type="entry name" value="Phos_transporter"/>
</dbReference>
<keyword evidence="4 8" id="KW-0592">Phosphate transport</keyword>
<keyword evidence="6 8" id="KW-1133">Transmembrane helix</keyword>
<sequence>MVLHILNLAVLGAATTTIAPDVIGDFQHSILWGLIIGAILAFVLGFGMGANDVSNAFGTSVGSKVLTMKQAYILATIFETLGAVLVGYNVTDTMRKGVVDIEVYATEPKTLFLGQIAILGGCSAWLMIATFAELPVSTTQSVVGATVGFSMVCRGFAGIQWIEILRIVISWFASPLFSGTISGLLYILLDIVVLRRKHPLENGLRALPYFYFACIAFNTFAVSYQGSKILHLASVPLWLAFVLSFVIGLVAALLVHFVMRPRLESWIHRRHTVASIRGSMKRSGTVLKHSVAPTDDIEGSYVIEKTKENGKDSAIENGIVQEKKEVITDNNELPSIEEEACETYVPQPLEWSFRGFFTWLLPARERKEDPKTLKLFSSIQVFTACFAGFGHGANDVSNAIAPLTALLAIYQEMSVRQEAPTPIYVLLFGVLAICVGLCILGHKVIKTVGQRMSDIHPASGFTIEFGAAVTALCASKIGLPISTTHCLVGSVVSVGCIKAGEGIRWSIFRNIVFSWLVTLPVSALIAAGIMLLLKLFV</sequence>
<dbReference type="AlphaFoldDB" id="A0AAD4N8U7"/>
<evidence type="ECO:0000256" key="8">
    <source>
        <dbReference type="RuleBase" id="RU363058"/>
    </source>
</evidence>
<comment type="similarity">
    <text evidence="2 8">Belongs to the inorganic phosphate transporter (PiT) (TC 2.A.20) family.</text>
</comment>
<dbReference type="Proteomes" id="UP001201812">
    <property type="component" value="Unassembled WGS sequence"/>
</dbReference>
<keyword evidence="5 8" id="KW-0812">Transmembrane</keyword>
<feature type="transmembrane region" description="Helical" evidence="8">
    <location>
        <begin position="512"/>
        <end position="533"/>
    </location>
</feature>
<feature type="transmembrane region" description="Helical" evidence="8">
    <location>
        <begin position="206"/>
        <end position="225"/>
    </location>
</feature>
<feature type="transmembrane region" description="Helical" evidence="8">
    <location>
        <begin position="237"/>
        <end position="259"/>
    </location>
</feature>
<keyword evidence="7 8" id="KW-0472">Membrane</keyword>
<comment type="caution">
    <text evidence="9">The sequence shown here is derived from an EMBL/GenBank/DDBJ whole genome shotgun (WGS) entry which is preliminary data.</text>
</comment>
<feature type="transmembrane region" description="Helical" evidence="8">
    <location>
        <begin position="423"/>
        <end position="442"/>
    </location>
</feature>
<evidence type="ECO:0000313" key="9">
    <source>
        <dbReference type="EMBL" id="KAI1720734.1"/>
    </source>
</evidence>
<feature type="transmembrane region" description="Helical" evidence="8">
    <location>
        <begin position="168"/>
        <end position="194"/>
    </location>
</feature>
<evidence type="ECO:0000256" key="4">
    <source>
        <dbReference type="ARBA" id="ARBA00022592"/>
    </source>
</evidence>
<comment type="function">
    <text evidence="8">Sodium-phosphate symporter.</text>
</comment>
<evidence type="ECO:0000256" key="7">
    <source>
        <dbReference type="ARBA" id="ARBA00023136"/>
    </source>
</evidence>
<keyword evidence="10" id="KW-1185">Reference proteome</keyword>
<evidence type="ECO:0000256" key="3">
    <source>
        <dbReference type="ARBA" id="ARBA00022448"/>
    </source>
</evidence>
<dbReference type="PANTHER" id="PTHR11101:SF67">
    <property type="entry name" value="PHOSPHATE TRANSPORTER"/>
    <property type="match status" value="1"/>
</dbReference>
<reference evidence="9" key="1">
    <citation type="submission" date="2022-01" db="EMBL/GenBank/DDBJ databases">
        <title>Genome Sequence Resource for Two Populations of Ditylenchus destructor, the Migratory Endoparasitic Phytonematode.</title>
        <authorList>
            <person name="Zhang H."/>
            <person name="Lin R."/>
            <person name="Xie B."/>
        </authorList>
    </citation>
    <scope>NUCLEOTIDE SEQUENCE</scope>
    <source>
        <strain evidence="9">BazhouSP</strain>
    </source>
</reference>
<protein>
    <recommendedName>
        <fullName evidence="8">Phosphate transporter</fullName>
    </recommendedName>
</protein>
<evidence type="ECO:0000256" key="2">
    <source>
        <dbReference type="ARBA" id="ARBA00009916"/>
    </source>
</evidence>
<accession>A0AAD4N8U7</accession>
<feature type="transmembrane region" description="Helical" evidence="8">
    <location>
        <begin position="30"/>
        <end position="50"/>
    </location>
</feature>
<dbReference type="GO" id="GO:0035435">
    <property type="term" value="P:phosphate ion transmembrane transport"/>
    <property type="evidence" value="ECO:0007669"/>
    <property type="project" value="TreeGrafter"/>
</dbReference>
<evidence type="ECO:0000256" key="6">
    <source>
        <dbReference type="ARBA" id="ARBA00022989"/>
    </source>
</evidence>
<organism evidence="9 10">
    <name type="scientific">Ditylenchus destructor</name>
    <dbReference type="NCBI Taxonomy" id="166010"/>
    <lineage>
        <taxon>Eukaryota</taxon>
        <taxon>Metazoa</taxon>
        <taxon>Ecdysozoa</taxon>
        <taxon>Nematoda</taxon>
        <taxon>Chromadorea</taxon>
        <taxon>Rhabditida</taxon>
        <taxon>Tylenchina</taxon>
        <taxon>Tylenchomorpha</taxon>
        <taxon>Sphaerularioidea</taxon>
        <taxon>Anguinidae</taxon>
        <taxon>Anguininae</taxon>
        <taxon>Ditylenchus</taxon>
    </lineage>
</organism>
<gene>
    <name evidence="9" type="ORF">DdX_04980</name>
</gene>
<dbReference type="EMBL" id="JAKKPZ010000005">
    <property type="protein sequence ID" value="KAI1720734.1"/>
    <property type="molecule type" value="Genomic_DNA"/>
</dbReference>
<name>A0AAD4N8U7_9BILA</name>
<dbReference type="PANTHER" id="PTHR11101">
    <property type="entry name" value="PHOSPHATE TRANSPORTER"/>
    <property type="match status" value="1"/>
</dbReference>